<keyword evidence="5" id="KW-0807">Transducer</keyword>
<gene>
    <name evidence="8" type="ORF">MCOR_23391</name>
</gene>
<dbReference type="OrthoDB" id="10011262at2759"/>
<evidence type="ECO:0000256" key="3">
    <source>
        <dbReference type="ARBA" id="ARBA00022989"/>
    </source>
</evidence>
<dbReference type="AlphaFoldDB" id="A0A6J8BY13"/>
<feature type="transmembrane region" description="Helical" evidence="6">
    <location>
        <begin position="190"/>
        <end position="211"/>
    </location>
</feature>
<dbReference type="CDD" id="cd14978">
    <property type="entry name" value="7tmA_FMRFamide_R-like"/>
    <property type="match status" value="1"/>
</dbReference>
<comment type="similarity">
    <text evidence="5">Belongs to the G-protein coupled receptor 1 family.</text>
</comment>
<dbReference type="PRINTS" id="PR00237">
    <property type="entry name" value="GPCRRHODOPSN"/>
</dbReference>
<evidence type="ECO:0000256" key="1">
    <source>
        <dbReference type="ARBA" id="ARBA00004370"/>
    </source>
</evidence>
<proteinExistence type="inferred from homology"/>
<comment type="subcellular location">
    <subcellularLocation>
        <location evidence="1">Membrane</location>
    </subcellularLocation>
</comment>
<dbReference type="InterPro" id="IPR017452">
    <property type="entry name" value="GPCR_Rhodpsn_7TM"/>
</dbReference>
<dbReference type="Pfam" id="PF00001">
    <property type="entry name" value="7tm_1"/>
    <property type="match status" value="1"/>
</dbReference>
<feature type="transmembrane region" description="Helical" evidence="6">
    <location>
        <begin position="231"/>
        <end position="251"/>
    </location>
</feature>
<dbReference type="Gene3D" id="1.20.1070.10">
    <property type="entry name" value="Rhodopsin 7-helix transmembrane proteins"/>
    <property type="match status" value="1"/>
</dbReference>
<keyword evidence="9" id="KW-1185">Reference proteome</keyword>
<dbReference type="PROSITE" id="PS50262">
    <property type="entry name" value="G_PROTEIN_RECEP_F1_2"/>
    <property type="match status" value="1"/>
</dbReference>
<reference evidence="8 9" key="1">
    <citation type="submission" date="2020-06" db="EMBL/GenBank/DDBJ databases">
        <authorList>
            <person name="Li R."/>
            <person name="Bekaert M."/>
        </authorList>
    </citation>
    <scope>NUCLEOTIDE SEQUENCE [LARGE SCALE GENOMIC DNA]</scope>
    <source>
        <strain evidence="9">wild</strain>
    </source>
</reference>
<protein>
    <recommendedName>
        <fullName evidence="7">G-protein coupled receptors family 1 profile domain-containing protein</fullName>
    </recommendedName>
</protein>
<name>A0A6J8BY13_MYTCO</name>
<dbReference type="InterPro" id="IPR052954">
    <property type="entry name" value="GPCR-Ligand_Int"/>
</dbReference>
<evidence type="ECO:0000313" key="8">
    <source>
        <dbReference type="EMBL" id="CAC5388111.1"/>
    </source>
</evidence>
<evidence type="ECO:0000256" key="5">
    <source>
        <dbReference type="RuleBase" id="RU000688"/>
    </source>
</evidence>
<feature type="domain" description="G-protein coupled receptors family 1 profile" evidence="7">
    <location>
        <begin position="1"/>
        <end position="244"/>
    </location>
</feature>
<accession>A0A6J8BY13</accession>
<evidence type="ECO:0000259" key="7">
    <source>
        <dbReference type="PROSITE" id="PS50262"/>
    </source>
</evidence>
<evidence type="ECO:0000313" key="9">
    <source>
        <dbReference type="Proteomes" id="UP000507470"/>
    </source>
</evidence>
<dbReference type="InterPro" id="IPR000276">
    <property type="entry name" value="GPCR_Rhodpsn"/>
</dbReference>
<dbReference type="SUPFAM" id="SSF81321">
    <property type="entry name" value="Family A G protein-coupled receptor-like"/>
    <property type="match status" value="1"/>
</dbReference>
<dbReference type="GO" id="GO:0016020">
    <property type="term" value="C:membrane"/>
    <property type="evidence" value="ECO:0007669"/>
    <property type="project" value="UniProtKB-SubCell"/>
</dbReference>
<organism evidence="8 9">
    <name type="scientific">Mytilus coruscus</name>
    <name type="common">Sea mussel</name>
    <dbReference type="NCBI Taxonomy" id="42192"/>
    <lineage>
        <taxon>Eukaryota</taxon>
        <taxon>Metazoa</taxon>
        <taxon>Spiralia</taxon>
        <taxon>Lophotrochozoa</taxon>
        <taxon>Mollusca</taxon>
        <taxon>Bivalvia</taxon>
        <taxon>Autobranchia</taxon>
        <taxon>Pteriomorphia</taxon>
        <taxon>Mytilida</taxon>
        <taxon>Mytiloidea</taxon>
        <taxon>Mytilidae</taxon>
        <taxon>Mytilinae</taxon>
        <taxon>Mytilus</taxon>
    </lineage>
</organism>
<keyword evidence="5" id="KW-0675">Receptor</keyword>
<keyword evidence="4 6" id="KW-0472">Membrane</keyword>
<keyword evidence="2 5" id="KW-0812">Transmembrane</keyword>
<evidence type="ECO:0000256" key="4">
    <source>
        <dbReference type="ARBA" id="ARBA00023136"/>
    </source>
</evidence>
<dbReference type="PANTHER" id="PTHR46641">
    <property type="entry name" value="FMRFAMIDE RECEPTOR-RELATED"/>
    <property type="match status" value="1"/>
</dbReference>
<dbReference type="GO" id="GO:0004930">
    <property type="term" value="F:G protein-coupled receptor activity"/>
    <property type="evidence" value="ECO:0007669"/>
    <property type="project" value="UniProtKB-KW"/>
</dbReference>
<dbReference type="EMBL" id="CACVKT020004142">
    <property type="protein sequence ID" value="CAC5388111.1"/>
    <property type="molecule type" value="Genomic_DNA"/>
</dbReference>
<feature type="transmembrane region" description="Helical" evidence="6">
    <location>
        <begin position="92"/>
        <end position="111"/>
    </location>
</feature>
<dbReference type="PROSITE" id="PS00237">
    <property type="entry name" value="G_PROTEIN_RECEP_F1_1"/>
    <property type="match status" value="1"/>
</dbReference>
<dbReference type="PANTHER" id="PTHR46641:SF2">
    <property type="entry name" value="FMRFAMIDE RECEPTOR"/>
    <property type="match status" value="1"/>
</dbReference>
<keyword evidence="5" id="KW-0297">G-protein coupled receptor</keyword>
<keyword evidence="3 6" id="KW-1133">Transmembrane helix</keyword>
<sequence length="274" mass="31281">MKSSTGIFLLNLTISDTIRICNDIMYFIDVLLIEISSDIAEQTFVFFYPYAHYIFNSSMTCTAWLIVAIAIERYIYVCHSNKAKTICSIPRAIILSVAIALTSFGTSVPYLCRYQQNSIEIRNESYGTNQTLVISNLWKNKIFSTAFNIFHYTFRSLIPIILLVVFSLLIVKRIRQCRFRNGKRKTALSLLMVILSFVICATPDTVLSAVLQTGYLEASYLIRGIREIADFFLLLNAGFNFIIYSAFNTLFRKTLKEMAGRRSTFSKPLFGNTP</sequence>
<dbReference type="Proteomes" id="UP000507470">
    <property type="component" value="Unassembled WGS sequence"/>
</dbReference>
<feature type="transmembrane region" description="Helical" evidence="6">
    <location>
        <begin position="50"/>
        <end position="71"/>
    </location>
</feature>
<evidence type="ECO:0000256" key="6">
    <source>
        <dbReference type="SAM" id="Phobius"/>
    </source>
</evidence>
<feature type="transmembrane region" description="Helical" evidence="6">
    <location>
        <begin position="149"/>
        <end position="170"/>
    </location>
</feature>
<evidence type="ECO:0000256" key="2">
    <source>
        <dbReference type="ARBA" id="ARBA00022692"/>
    </source>
</evidence>